<evidence type="ECO:0000313" key="3">
    <source>
        <dbReference type="Proteomes" id="UP000663852"/>
    </source>
</evidence>
<name>A0A815KVJ6_ADIRI</name>
<sequence>MTGRDDAVPAEKFFRFSENGNGPWEIHRPQSVIMSLVEKDRFSGEVLDIGCGIADNTIYIAKHANNVHVTGFDLVPKSIQIAREKAEKNQVNIRFEVVNILDDLSKISTIKQHSYDTVLDAAVFHCFSNEDRQLYMKNLEYLIKPGGLYIQLCASEKETYDKGPRRLKKADLNELFSSKNGWTIESIDDSVYEYIPDAPTGQRAEAYLSLFRRDNNI</sequence>
<dbReference type="PANTHER" id="PTHR43464:SF23">
    <property type="entry name" value="JUVENILE HORMONE ACID O-METHYLTRANSFERASE"/>
    <property type="match status" value="1"/>
</dbReference>
<evidence type="ECO:0000259" key="1">
    <source>
        <dbReference type="Pfam" id="PF13847"/>
    </source>
</evidence>
<feature type="domain" description="Methyltransferase" evidence="1">
    <location>
        <begin position="45"/>
        <end position="159"/>
    </location>
</feature>
<dbReference type="PANTHER" id="PTHR43464">
    <property type="entry name" value="METHYLTRANSFERASE"/>
    <property type="match status" value="1"/>
</dbReference>
<comment type="caution">
    <text evidence="2">The sequence shown here is derived from an EMBL/GenBank/DDBJ whole genome shotgun (WGS) entry which is preliminary data.</text>
</comment>
<dbReference type="OrthoDB" id="540004at2759"/>
<dbReference type="EMBL" id="CAJNOJ010000327">
    <property type="protein sequence ID" value="CAF1401399.1"/>
    <property type="molecule type" value="Genomic_DNA"/>
</dbReference>
<accession>A0A815KVJ6</accession>
<protein>
    <recommendedName>
        <fullName evidence="1">Methyltransferase domain-containing protein</fullName>
    </recommendedName>
</protein>
<gene>
    <name evidence="2" type="ORF">EDS130_LOCUS36031</name>
</gene>
<evidence type="ECO:0000313" key="2">
    <source>
        <dbReference type="EMBL" id="CAF1401399.1"/>
    </source>
</evidence>
<reference evidence="2" key="1">
    <citation type="submission" date="2021-02" db="EMBL/GenBank/DDBJ databases">
        <authorList>
            <person name="Nowell W R."/>
        </authorList>
    </citation>
    <scope>NUCLEOTIDE SEQUENCE</scope>
</reference>
<dbReference type="Pfam" id="PF13847">
    <property type="entry name" value="Methyltransf_31"/>
    <property type="match status" value="1"/>
</dbReference>
<organism evidence="2 3">
    <name type="scientific">Adineta ricciae</name>
    <name type="common">Rotifer</name>
    <dbReference type="NCBI Taxonomy" id="249248"/>
    <lineage>
        <taxon>Eukaryota</taxon>
        <taxon>Metazoa</taxon>
        <taxon>Spiralia</taxon>
        <taxon>Gnathifera</taxon>
        <taxon>Rotifera</taxon>
        <taxon>Eurotatoria</taxon>
        <taxon>Bdelloidea</taxon>
        <taxon>Adinetida</taxon>
        <taxon>Adinetidae</taxon>
        <taxon>Adineta</taxon>
    </lineage>
</organism>
<dbReference type="GO" id="GO:0010420">
    <property type="term" value="F:polyprenyldihydroxybenzoate methyltransferase activity"/>
    <property type="evidence" value="ECO:0007669"/>
    <property type="project" value="TreeGrafter"/>
</dbReference>
<proteinExistence type="predicted"/>
<dbReference type="SUPFAM" id="SSF53335">
    <property type="entry name" value="S-adenosyl-L-methionine-dependent methyltransferases"/>
    <property type="match status" value="1"/>
</dbReference>
<dbReference type="CDD" id="cd02440">
    <property type="entry name" value="AdoMet_MTases"/>
    <property type="match status" value="1"/>
</dbReference>
<dbReference type="Proteomes" id="UP000663852">
    <property type="component" value="Unassembled WGS sequence"/>
</dbReference>
<dbReference type="InterPro" id="IPR029063">
    <property type="entry name" value="SAM-dependent_MTases_sf"/>
</dbReference>
<dbReference type="AlphaFoldDB" id="A0A815KVJ6"/>
<dbReference type="Gene3D" id="3.40.50.150">
    <property type="entry name" value="Vaccinia Virus protein VP39"/>
    <property type="match status" value="1"/>
</dbReference>
<dbReference type="InterPro" id="IPR025714">
    <property type="entry name" value="Methyltranfer_dom"/>
</dbReference>